<dbReference type="Proteomes" id="UP000241346">
    <property type="component" value="Unassembled WGS sequence"/>
</dbReference>
<comment type="caution">
    <text evidence="1">The sequence shown here is derived from an EMBL/GenBank/DDBJ whole genome shotgun (WGS) entry which is preliminary data.</text>
</comment>
<protein>
    <submittedName>
        <fullName evidence="1">Uncharacterized protein</fullName>
    </submittedName>
</protein>
<dbReference type="EMBL" id="PYMB01000012">
    <property type="protein sequence ID" value="PSW10064.1"/>
    <property type="molecule type" value="Genomic_DNA"/>
</dbReference>
<sequence length="72" mass="8610">MCIELHGHLDNLFDLFICKDLPQKGRKDEKYIFYNSSFLGQHWFSPLLLRGRQFKHIEQMVSILFNGIFVHV</sequence>
<evidence type="ECO:0000313" key="1">
    <source>
        <dbReference type="EMBL" id="PSW10064.1"/>
    </source>
</evidence>
<organism evidence="1 2">
    <name type="scientific">Photobacterium rosenbergii</name>
    <dbReference type="NCBI Taxonomy" id="294936"/>
    <lineage>
        <taxon>Bacteria</taxon>
        <taxon>Pseudomonadati</taxon>
        <taxon>Pseudomonadota</taxon>
        <taxon>Gammaproteobacteria</taxon>
        <taxon>Vibrionales</taxon>
        <taxon>Vibrionaceae</taxon>
        <taxon>Photobacterium</taxon>
    </lineage>
</organism>
<gene>
    <name evidence="1" type="ORF">C9J01_19620</name>
</gene>
<reference evidence="1 2" key="1">
    <citation type="submission" date="2018-03" db="EMBL/GenBank/DDBJ databases">
        <title>Whole genome sequencing of Histamine producing bacteria.</title>
        <authorList>
            <person name="Butler K."/>
        </authorList>
    </citation>
    <scope>NUCLEOTIDE SEQUENCE [LARGE SCALE GENOMIC DNA]</scope>
    <source>
        <strain evidence="1 2">DSM 19138</strain>
    </source>
</reference>
<proteinExistence type="predicted"/>
<dbReference type="AlphaFoldDB" id="A0A2T3N9G4"/>
<accession>A0A2T3N9G4</accession>
<evidence type="ECO:0000313" key="2">
    <source>
        <dbReference type="Proteomes" id="UP000241346"/>
    </source>
</evidence>
<name>A0A2T3N9G4_9GAMM</name>